<dbReference type="InterPro" id="IPR003607">
    <property type="entry name" value="HD/PDEase_dom"/>
</dbReference>
<gene>
    <name evidence="1" type="ORF">C0V70_14480</name>
</gene>
<dbReference type="OrthoDB" id="5288044at2"/>
<dbReference type="Gene3D" id="1.10.3210.10">
    <property type="entry name" value="Hypothetical protein af1432"/>
    <property type="match status" value="1"/>
</dbReference>
<dbReference type="PANTHER" id="PTHR11373">
    <property type="entry name" value="DEOXYNUCLEOSIDE TRIPHOSPHATE TRIPHOSPHOHYDROLASE"/>
    <property type="match status" value="1"/>
</dbReference>
<dbReference type="AlphaFoldDB" id="A0A2K9NUU0"/>
<dbReference type="Pfam" id="PF01966">
    <property type="entry name" value="HD"/>
    <property type="match status" value="1"/>
</dbReference>
<organism evidence="1 2">
    <name type="scientific">Bacteriovorax stolpii</name>
    <name type="common">Bdellovibrio stolpii</name>
    <dbReference type="NCBI Taxonomy" id="960"/>
    <lineage>
        <taxon>Bacteria</taxon>
        <taxon>Pseudomonadati</taxon>
        <taxon>Bdellovibrionota</taxon>
        <taxon>Bacteriovoracia</taxon>
        <taxon>Bacteriovoracales</taxon>
        <taxon>Bacteriovoracaceae</taxon>
        <taxon>Bacteriovorax</taxon>
    </lineage>
</organism>
<dbReference type="PANTHER" id="PTHR11373:SF4">
    <property type="entry name" value="DEOXYNUCLEOSIDE TRIPHOSPHATE TRIPHOSPHOHYDROLASE SAMHD1"/>
    <property type="match status" value="1"/>
</dbReference>
<keyword evidence="2" id="KW-1185">Reference proteome</keyword>
<accession>A0A2K9NUU0</accession>
<reference evidence="1 2" key="1">
    <citation type="submission" date="2018-01" db="EMBL/GenBank/DDBJ databases">
        <title>Complete genome sequence of Bacteriovorax stolpii DSM12778.</title>
        <authorList>
            <person name="Tang B."/>
            <person name="Chang J."/>
        </authorList>
    </citation>
    <scope>NUCLEOTIDE SEQUENCE [LARGE SCALE GENOMIC DNA]</scope>
    <source>
        <strain evidence="1 2">DSM 12778</strain>
    </source>
</reference>
<dbReference type="EMBL" id="CP025704">
    <property type="protein sequence ID" value="AUN99289.1"/>
    <property type="molecule type" value="Genomic_DNA"/>
</dbReference>
<dbReference type="CDD" id="cd00077">
    <property type="entry name" value="HDc"/>
    <property type="match status" value="1"/>
</dbReference>
<proteinExistence type="predicted"/>
<dbReference type="GO" id="GO:0006203">
    <property type="term" value="P:dGTP catabolic process"/>
    <property type="evidence" value="ECO:0007669"/>
    <property type="project" value="TreeGrafter"/>
</dbReference>
<dbReference type="SMART" id="SM00471">
    <property type="entry name" value="HDc"/>
    <property type="match status" value="1"/>
</dbReference>
<name>A0A2K9NUU0_BACTC</name>
<dbReference type="Proteomes" id="UP000235584">
    <property type="component" value="Chromosome"/>
</dbReference>
<dbReference type="SUPFAM" id="SSF109604">
    <property type="entry name" value="HD-domain/PDEase-like"/>
    <property type="match status" value="1"/>
</dbReference>
<dbReference type="InterPro" id="IPR006674">
    <property type="entry name" value="HD_domain"/>
</dbReference>
<sequence>MSGPFCLKRSVNMDVANSEGLKASQPNQKNHVIYDPIYGFIKLNPIEFEIISSPFYQRLRWIKQLGFSCYVFPGAEHSRFHHSIGVMFNAHKILESCGRAVSEKELMDASCLTPECVYHKSLRLAALMHDLGTFMFSHTTEMAYIEYGETTKAKGGKGLPDDHENLGAFIIKNTDYPGGITYILKKYGINPQRISDLVKGVDESILANQILHSEVDCDRMDYLLRDAHYTGLSYGSYDRDYLLYHFQVKRVDNHDILTIRHNALHCVEDFLTSRFSWYSQVIRSPRGAKFDSIAERVCYYLLEKGFIYKYSELLEMIEKDPMKFYGFNDNYFMTLVHKHYNNGDLDKNPKIKDMARVILLASGGKAIRCEEFKSRLLSQDDPQALERYYKRAHAKFLEIEEFLKKKGGPSDWVISDIPKKSIMFVKSPKNVARGSTTGKHNILLDRDPVKMAMENGEIKLLADVENSLISRLFNSNNFIPNVYCSTSAYELLLAEGVIDGSFS</sequence>
<evidence type="ECO:0000313" key="2">
    <source>
        <dbReference type="Proteomes" id="UP000235584"/>
    </source>
</evidence>
<evidence type="ECO:0000313" key="1">
    <source>
        <dbReference type="EMBL" id="AUN99289.1"/>
    </source>
</evidence>
<dbReference type="KEGG" id="bsto:C0V70_14480"/>
<dbReference type="GO" id="GO:0008832">
    <property type="term" value="F:dGTPase activity"/>
    <property type="evidence" value="ECO:0007669"/>
    <property type="project" value="TreeGrafter"/>
</dbReference>
<dbReference type="InterPro" id="IPR050135">
    <property type="entry name" value="dGTPase-like"/>
</dbReference>
<protein>
    <submittedName>
        <fullName evidence="1">Uncharacterized protein</fullName>
    </submittedName>
</protein>